<dbReference type="Gene3D" id="1.10.30.10">
    <property type="entry name" value="High mobility group box domain"/>
    <property type="match status" value="1"/>
</dbReference>
<proteinExistence type="predicted"/>
<dbReference type="Proteomes" id="UP000290288">
    <property type="component" value="Unassembled WGS sequence"/>
</dbReference>
<keyword evidence="2" id="KW-1185">Reference proteome</keyword>
<organism evidence="1 2">
    <name type="scientific">Candolleomyces aberdarensis</name>
    <dbReference type="NCBI Taxonomy" id="2316362"/>
    <lineage>
        <taxon>Eukaryota</taxon>
        <taxon>Fungi</taxon>
        <taxon>Dikarya</taxon>
        <taxon>Basidiomycota</taxon>
        <taxon>Agaricomycotina</taxon>
        <taxon>Agaricomycetes</taxon>
        <taxon>Agaricomycetidae</taxon>
        <taxon>Agaricales</taxon>
        <taxon>Agaricineae</taxon>
        <taxon>Psathyrellaceae</taxon>
        <taxon>Candolleomyces</taxon>
    </lineage>
</organism>
<evidence type="ECO:0000313" key="2">
    <source>
        <dbReference type="Proteomes" id="UP000290288"/>
    </source>
</evidence>
<name>A0A4Q2DM50_9AGAR</name>
<evidence type="ECO:0000313" key="1">
    <source>
        <dbReference type="EMBL" id="RXW19845.1"/>
    </source>
</evidence>
<dbReference type="AlphaFoldDB" id="A0A4Q2DM50"/>
<dbReference type="EMBL" id="SDEE01000179">
    <property type="protein sequence ID" value="RXW19845.1"/>
    <property type="molecule type" value="Genomic_DNA"/>
</dbReference>
<protein>
    <submittedName>
        <fullName evidence="1">Uncharacterized protein</fullName>
    </submittedName>
</protein>
<comment type="caution">
    <text evidence="1">The sequence shown here is derived from an EMBL/GenBank/DDBJ whole genome shotgun (WGS) entry which is preliminary data.</text>
</comment>
<gene>
    <name evidence="1" type="ORF">EST38_g6007</name>
</gene>
<accession>A0A4Q2DM50</accession>
<dbReference type="OrthoDB" id="10290965at2759"/>
<dbReference type="InterPro" id="IPR036910">
    <property type="entry name" value="HMG_box_dom_sf"/>
</dbReference>
<dbReference type="SUPFAM" id="SSF47095">
    <property type="entry name" value="HMG-box"/>
    <property type="match status" value="1"/>
</dbReference>
<reference evidence="1 2" key="1">
    <citation type="submission" date="2019-01" db="EMBL/GenBank/DDBJ databases">
        <title>Draft genome sequence of Psathyrella aberdarensis IHI B618.</title>
        <authorList>
            <person name="Buettner E."/>
            <person name="Kellner H."/>
        </authorList>
    </citation>
    <scope>NUCLEOTIDE SEQUENCE [LARGE SCALE GENOMIC DNA]</scope>
    <source>
        <strain evidence="1 2">IHI B618</strain>
    </source>
</reference>
<sequence>MRLTIPTPIYQWTPAPTLPLNYFMLFRKAFEETNKDKTQDRERLSKAANQAWRTLSRHEKHLWQELFNIYKREYGPSSPRTSPRVQVGPNGETRIVGFDKPGLEKSIQSEEHYWWFVEMAAANNWDDLDGLWGLGPNFLNNPTPDSGAPYVSAAAATSSDTGVDPDFEIRGSGNILAADAVDPTLWNPSDFDFTPFDDAYALHSADLKASDAWIFNELELGSQLDGGENLPGTMFESGGS</sequence>